<comment type="caution">
    <text evidence="2">The sequence shown here is derived from an EMBL/GenBank/DDBJ whole genome shotgun (WGS) entry which is preliminary data.</text>
</comment>
<evidence type="ECO:0000313" key="3">
    <source>
        <dbReference type="Proteomes" id="UP000193577"/>
    </source>
</evidence>
<dbReference type="EMBL" id="NCXO01000008">
    <property type="protein sequence ID" value="OSC34727.1"/>
    <property type="molecule type" value="Genomic_DNA"/>
</dbReference>
<name>A0A7I7SB69_9MYCO</name>
<feature type="region of interest" description="Disordered" evidence="1">
    <location>
        <begin position="1"/>
        <end position="36"/>
    </location>
</feature>
<feature type="compositionally biased region" description="Basic and acidic residues" evidence="1">
    <location>
        <begin position="1"/>
        <end position="12"/>
    </location>
</feature>
<protein>
    <submittedName>
        <fullName evidence="2">Uncharacterized protein</fullName>
    </submittedName>
</protein>
<gene>
    <name evidence="2" type="ORF">B8W67_05620</name>
</gene>
<organism evidence="2 3">
    <name type="scientific">Mycolicibacillus koreensis</name>
    <dbReference type="NCBI Taxonomy" id="1069220"/>
    <lineage>
        <taxon>Bacteria</taxon>
        <taxon>Bacillati</taxon>
        <taxon>Actinomycetota</taxon>
        <taxon>Actinomycetes</taxon>
        <taxon>Mycobacteriales</taxon>
        <taxon>Mycobacteriaceae</taxon>
        <taxon>Mycolicibacillus</taxon>
    </lineage>
</organism>
<evidence type="ECO:0000313" key="2">
    <source>
        <dbReference type="EMBL" id="OSC34727.1"/>
    </source>
</evidence>
<keyword evidence="3" id="KW-1185">Reference proteome</keyword>
<reference evidence="2 3" key="1">
    <citation type="submission" date="2017-04" db="EMBL/GenBank/DDBJ databases">
        <title>The new phylogeny of genus Mycobacterium.</title>
        <authorList>
            <person name="Tortoli E."/>
            <person name="Trovato A."/>
            <person name="Cirillo D.M."/>
        </authorList>
    </citation>
    <scope>NUCLEOTIDE SEQUENCE [LARGE SCALE GENOMIC DNA]</scope>
    <source>
        <strain evidence="2 3">KCTC 19819</strain>
    </source>
</reference>
<dbReference type="OrthoDB" id="5144347at2"/>
<proteinExistence type="predicted"/>
<dbReference type="RefSeq" id="WP_085302729.1">
    <property type="nucleotide sequence ID" value="NZ_AP022594.1"/>
</dbReference>
<dbReference type="AlphaFoldDB" id="A0A7I7SB69"/>
<accession>A0A7I7SB69</accession>
<dbReference type="Proteomes" id="UP000193577">
    <property type="component" value="Unassembled WGS sequence"/>
</dbReference>
<sequence>MDSARRGRDNFRRSASQEGIIGPRGARGTTKDELDSAYPNRHQFRLYDDDGELYYTGTLFWVGGDAPAEHQAYGPLGDFGMPGSGCTMLTSSPP</sequence>
<evidence type="ECO:0000256" key="1">
    <source>
        <dbReference type="SAM" id="MobiDB-lite"/>
    </source>
</evidence>